<dbReference type="EMBL" id="NPBY01000050">
    <property type="protein sequence ID" value="PAD74814.1"/>
    <property type="molecule type" value="Genomic_DNA"/>
</dbReference>
<reference evidence="1 2" key="1">
    <citation type="submission" date="2017-07" db="EMBL/GenBank/DDBJ databases">
        <title>Isolation and whole genome analysis of endospore-forming bacteria from heroin.</title>
        <authorList>
            <person name="Kalinowski J."/>
            <person name="Ahrens B."/>
            <person name="Al-Dilaimi A."/>
            <person name="Winkler A."/>
            <person name="Wibberg D."/>
            <person name="Schleenbecker U."/>
            <person name="Ruckert C."/>
            <person name="Wolfel R."/>
            <person name="Grass G."/>
        </authorList>
    </citation>
    <scope>NUCLEOTIDE SEQUENCE [LARGE SCALE GENOMIC DNA]</scope>
    <source>
        <strain evidence="1 2">7537-G1</strain>
    </source>
</reference>
<dbReference type="RefSeq" id="WP_095266426.1">
    <property type="nucleotide sequence ID" value="NZ_NPBY01000050.1"/>
</dbReference>
<evidence type="ECO:0000313" key="2">
    <source>
        <dbReference type="Proteomes" id="UP000215596"/>
    </source>
</evidence>
<proteinExistence type="predicted"/>
<organism evidence="1 2">
    <name type="scientific">Paenibacillus campinasensis</name>
    <dbReference type="NCBI Taxonomy" id="66347"/>
    <lineage>
        <taxon>Bacteria</taxon>
        <taxon>Bacillati</taxon>
        <taxon>Bacillota</taxon>
        <taxon>Bacilli</taxon>
        <taxon>Bacillales</taxon>
        <taxon>Paenibacillaceae</taxon>
        <taxon>Paenibacillus</taxon>
    </lineage>
</organism>
<accession>A0A268ENW9</accession>
<name>A0A268ENW9_9BACL</name>
<evidence type="ECO:0000313" key="1">
    <source>
        <dbReference type="EMBL" id="PAD74814.1"/>
    </source>
</evidence>
<comment type="caution">
    <text evidence="1">The sequence shown here is derived from an EMBL/GenBank/DDBJ whole genome shotgun (WGS) entry which is preliminary data.</text>
</comment>
<dbReference type="AlphaFoldDB" id="A0A268ENW9"/>
<dbReference type="OrthoDB" id="2318182at2"/>
<protein>
    <submittedName>
        <fullName evidence="1">Uncharacterized protein</fullName>
    </submittedName>
</protein>
<dbReference type="Proteomes" id="UP000215596">
    <property type="component" value="Unassembled WGS sequence"/>
</dbReference>
<feature type="non-terminal residue" evidence="1">
    <location>
        <position position="173"/>
    </location>
</feature>
<sequence length="173" mass="20365">MNINWLERVQVNIFPVSEEQCDIRKALNEWVYQGDMYDVEIAEETCELCDQPHIRYQFEIVNLLNKNTLQIGSECIKRFDIGVVDSKGTLLTSEEAKKKVNKDKNKLITDGKVKSVMNSLINLARLDEEFEIESFIKYFKENNAFTPKQLSTLIWRLEKYKVEHNKSHFKLTI</sequence>
<gene>
    <name evidence="1" type="ORF">CHH67_17115</name>
</gene>